<name>A0ABW8ZF72_9BURK</name>
<dbReference type="RefSeq" id="WP_408170423.1">
    <property type="nucleotide sequence ID" value="NZ_JAQQFR010000020.1"/>
</dbReference>
<dbReference type="Gene3D" id="3.40.190.170">
    <property type="entry name" value="Bacterial extracellular solute-binding protein, family 7"/>
    <property type="match status" value="1"/>
</dbReference>
<dbReference type="CDD" id="cd13602">
    <property type="entry name" value="PBP2_TRAP_BpDctp6_7"/>
    <property type="match status" value="1"/>
</dbReference>
<gene>
    <name evidence="3" type="ORF">PQR63_22620</name>
</gene>
<protein>
    <submittedName>
        <fullName evidence="3">TRAP transporter substrate-binding protein</fullName>
    </submittedName>
</protein>
<keyword evidence="1 2" id="KW-0732">Signal</keyword>
<evidence type="ECO:0000256" key="2">
    <source>
        <dbReference type="SAM" id="SignalP"/>
    </source>
</evidence>
<comment type="caution">
    <text evidence="3">The sequence shown here is derived from an EMBL/GenBank/DDBJ whole genome shotgun (WGS) entry which is preliminary data.</text>
</comment>
<dbReference type="PANTHER" id="PTHR33376">
    <property type="match status" value="1"/>
</dbReference>
<dbReference type="InterPro" id="IPR018389">
    <property type="entry name" value="DctP_fam"/>
</dbReference>
<proteinExistence type="predicted"/>
<reference evidence="3 4" key="1">
    <citation type="journal article" date="2024" name="Chem. Sci.">
        <title>Discovery of megapolipeptins by genome mining of a Burkholderiales bacteria collection.</title>
        <authorList>
            <person name="Paulo B.S."/>
            <person name="Recchia M.J.J."/>
            <person name="Lee S."/>
            <person name="Fergusson C.H."/>
            <person name="Romanowski S.B."/>
            <person name="Hernandez A."/>
            <person name="Krull N."/>
            <person name="Liu D.Y."/>
            <person name="Cavanagh H."/>
            <person name="Bos A."/>
            <person name="Gray C.A."/>
            <person name="Murphy B.T."/>
            <person name="Linington R.G."/>
            <person name="Eustaquio A.S."/>
        </authorList>
    </citation>
    <scope>NUCLEOTIDE SEQUENCE [LARGE SCALE GENOMIC DNA]</scope>
    <source>
        <strain evidence="3 4">RL21-008-BIB-B</strain>
    </source>
</reference>
<keyword evidence="4" id="KW-1185">Reference proteome</keyword>
<dbReference type="PANTHER" id="PTHR33376:SF4">
    <property type="entry name" value="SIALIC ACID-BINDING PERIPLASMIC PROTEIN SIAP"/>
    <property type="match status" value="1"/>
</dbReference>
<evidence type="ECO:0000313" key="3">
    <source>
        <dbReference type="EMBL" id="MFL9881210.1"/>
    </source>
</evidence>
<dbReference type="NCBIfam" id="NF037995">
    <property type="entry name" value="TRAP_S1"/>
    <property type="match status" value="1"/>
</dbReference>
<feature type="chain" id="PRO_5047032208" evidence="2">
    <location>
        <begin position="29"/>
        <end position="335"/>
    </location>
</feature>
<dbReference type="Pfam" id="PF03480">
    <property type="entry name" value="DctP"/>
    <property type="match status" value="1"/>
</dbReference>
<dbReference type="Proteomes" id="UP001629214">
    <property type="component" value="Unassembled WGS sequence"/>
</dbReference>
<dbReference type="InterPro" id="IPR038404">
    <property type="entry name" value="TRAP_DctP_sf"/>
</dbReference>
<evidence type="ECO:0000256" key="1">
    <source>
        <dbReference type="ARBA" id="ARBA00022729"/>
    </source>
</evidence>
<organism evidence="3 4">
    <name type="scientific">Herbaspirillum rhizosphaerae</name>
    <dbReference type="NCBI Taxonomy" id="346179"/>
    <lineage>
        <taxon>Bacteria</taxon>
        <taxon>Pseudomonadati</taxon>
        <taxon>Pseudomonadota</taxon>
        <taxon>Betaproteobacteria</taxon>
        <taxon>Burkholderiales</taxon>
        <taxon>Oxalobacteraceae</taxon>
        <taxon>Herbaspirillum</taxon>
    </lineage>
</organism>
<evidence type="ECO:0000313" key="4">
    <source>
        <dbReference type="Proteomes" id="UP001629214"/>
    </source>
</evidence>
<feature type="signal peptide" evidence="2">
    <location>
        <begin position="1"/>
        <end position="28"/>
    </location>
</feature>
<dbReference type="EMBL" id="JAQQFR010000020">
    <property type="protein sequence ID" value="MFL9881210.1"/>
    <property type="molecule type" value="Genomic_DNA"/>
</dbReference>
<accession>A0ABW8ZF72</accession>
<sequence>MSLSSLTKRCALAVAISALLLQAGPAAAQSASLHLINEYPATSITASADLQFAAAVKQLSNDDIAVTTLQETANPYKGKDQVSAVSSGKAEIGTLFAGILGGSDSFFLLSSLPFVVDDFEQAQSLFTCTQPELERHLAALNMRLLYATPWPPSGIWSAKAVPDVDAIKALNIRTYDDNSRGVFQRVGANSVNLPFSAVGPKLVSGELNAVLSSGDGGAGNRLWDHLPNFTAISYAIPLSYTIINNDAWNKLTPAQQSILTQAAKATSDASWANVKSRIQDNYARMKEHNMQLNLQPAASVRLALRKAGQEQTDSWWQQDKNSEVRTRCTAVLQAK</sequence>